<sequence>MARAFEEPGREDGKAPASVAFVWKIRMIDAVGGVAKVVGVALKIKEAADTVRQNKKDCHHIKSRIEILNKTLSQHGNNMELMEDSAVMAALEALDKILGEALEVIIECQEERNIICVYYTSGKLSRQLSKVEQRISHLNSDVMLTIMSYQLPRKYQDGVPPLHSQVHSSIRTPFHSQAMQPPSLPQKMTKQYQDEADKQVRIQTSQRDGLLPRFIEWKGAGDLSFKHMLQSAQAYEVAPPVTIDSEWDDPPVRVDSAWDSSINFFPRARAYEAARPVTIDSELDASPARVDSQWDSSINFFPRAHAYEAARPVTIDSELDASPARVDSQWDSSIVALGCCCNMARKRTPQKLVPQPSSAPGLDGGRTGQPRSLLQQIAEVARNIKEVVETVIQNEEDCIEIDKRVTKVSTLLSQLENTAMAEEPAMRDALKKLLVTFCEAHKLVTACQRRGLIIMCASSSPGKLSKQLHEVLDQMVSNINQMIAVVVNSTLHPQRHRRATEVRGQSQATTSSQQGS</sequence>
<protein>
    <submittedName>
        <fullName evidence="4 5">Uncharacterized protein</fullName>
    </submittedName>
</protein>
<dbReference type="GO" id="GO:0007166">
    <property type="term" value="P:cell surface receptor signaling pathway"/>
    <property type="evidence" value="ECO:0007669"/>
    <property type="project" value="InterPro"/>
</dbReference>
<evidence type="ECO:0000313" key="5">
    <source>
        <dbReference type="EnsemblPlants" id="PNT63017"/>
    </source>
</evidence>
<dbReference type="Proteomes" id="UP000008810">
    <property type="component" value="Chromosome 4"/>
</dbReference>
<evidence type="ECO:0000259" key="3">
    <source>
        <dbReference type="Pfam" id="PF25055"/>
    </source>
</evidence>
<evidence type="ECO:0000313" key="4">
    <source>
        <dbReference type="EMBL" id="PNT63017.1"/>
    </source>
</evidence>
<dbReference type="GeneID" id="100829235"/>
<dbReference type="Pfam" id="PF25055">
    <property type="entry name" value="DUF7792"/>
    <property type="match status" value="1"/>
</dbReference>
<dbReference type="ExpressionAtlas" id="A0A2K2CLV8">
    <property type="expression patterns" value="baseline"/>
</dbReference>
<evidence type="ECO:0000256" key="1">
    <source>
        <dbReference type="SAM" id="MobiDB-lite"/>
    </source>
</evidence>
<dbReference type="Gramene" id="PNT63017">
    <property type="protein sequence ID" value="PNT63017"/>
    <property type="gene ID" value="BRADI_4g10431v3"/>
</dbReference>
<dbReference type="InterPro" id="IPR036537">
    <property type="entry name" value="Adaptor_Cbl_N_dom_sf"/>
</dbReference>
<feature type="compositionally biased region" description="Low complexity" evidence="1">
    <location>
        <begin position="504"/>
        <end position="516"/>
    </location>
</feature>
<dbReference type="RefSeq" id="XP_010237426.1">
    <property type="nucleotide sequence ID" value="XM_010239124.2"/>
</dbReference>
<reference evidence="4 5" key="1">
    <citation type="journal article" date="2010" name="Nature">
        <title>Genome sequencing and analysis of the model grass Brachypodium distachyon.</title>
        <authorList>
            <consortium name="International Brachypodium Initiative"/>
        </authorList>
    </citation>
    <scope>NUCLEOTIDE SEQUENCE [LARGE SCALE GENOMIC DNA]</scope>
    <source>
        <strain evidence="4 5">Bd21</strain>
    </source>
</reference>
<dbReference type="Gene3D" id="1.20.930.20">
    <property type="entry name" value="Adaptor protein Cbl, N-terminal domain"/>
    <property type="match status" value="2"/>
</dbReference>
<dbReference type="Pfam" id="PF22215">
    <property type="entry name" value="MLKL_N"/>
    <property type="match status" value="1"/>
</dbReference>
<evidence type="ECO:0000259" key="2">
    <source>
        <dbReference type="Pfam" id="PF22215"/>
    </source>
</evidence>
<accession>A0A2K2CLV8</accession>
<dbReference type="EnsemblPlants" id="PNT63017">
    <property type="protein sequence ID" value="PNT63017"/>
    <property type="gene ID" value="BRADI_4g10431v3"/>
</dbReference>
<dbReference type="InterPro" id="IPR056694">
    <property type="entry name" value="DUF7792"/>
</dbReference>
<evidence type="ECO:0000313" key="6">
    <source>
        <dbReference type="Proteomes" id="UP000008810"/>
    </source>
</evidence>
<dbReference type="KEGG" id="bdi:100829235"/>
<dbReference type="OrthoDB" id="627753at2759"/>
<feature type="domain" description="DUF7792" evidence="3">
    <location>
        <begin position="373"/>
        <end position="485"/>
    </location>
</feature>
<dbReference type="PANTHER" id="PTHR35832:SF17">
    <property type="match status" value="1"/>
</dbReference>
<name>A0A2K2CLV8_BRADI</name>
<feature type="region of interest" description="Disordered" evidence="1">
    <location>
        <begin position="494"/>
        <end position="516"/>
    </location>
</feature>
<dbReference type="CDD" id="cd21037">
    <property type="entry name" value="MLKL_NTD"/>
    <property type="match status" value="2"/>
</dbReference>
<organism evidence="4">
    <name type="scientific">Brachypodium distachyon</name>
    <name type="common">Purple false brome</name>
    <name type="synonym">Trachynia distachya</name>
    <dbReference type="NCBI Taxonomy" id="15368"/>
    <lineage>
        <taxon>Eukaryota</taxon>
        <taxon>Viridiplantae</taxon>
        <taxon>Streptophyta</taxon>
        <taxon>Embryophyta</taxon>
        <taxon>Tracheophyta</taxon>
        <taxon>Spermatophyta</taxon>
        <taxon>Magnoliopsida</taxon>
        <taxon>Liliopsida</taxon>
        <taxon>Poales</taxon>
        <taxon>Poaceae</taxon>
        <taxon>BOP clade</taxon>
        <taxon>Pooideae</taxon>
        <taxon>Stipodae</taxon>
        <taxon>Brachypodieae</taxon>
        <taxon>Brachypodium</taxon>
    </lineage>
</organism>
<reference evidence="4" key="2">
    <citation type="submission" date="2017-06" db="EMBL/GenBank/DDBJ databases">
        <title>WGS assembly of Brachypodium distachyon.</title>
        <authorList>
            <consortium name="The International Brachypodium Initiative"/>
            <person name="Lucas S."/>
            <person name="Harmon-Smith M."/>
            <person name="Lail K."/>
            <person name="Tice H."/>
            <person name="Grimwood J."/>
            <person name="Bruce D."/>
            <person name="Barry K."/>
            <person name="Shu S."/>
            <person name="Lindquist E."/>
            <person name="Wang M."/>
            <person name="Pitluck S."/>
            <person name="Vogel J.P."/>
            <person name="Garvin D.F."/>
            <person name="Mockler T.C."/>
            <person name="Schmutz J."/>
            <person name="Rokhsar D."/>
            <person name="Bevan M.W."/>
        </authorList>
    </citation>
    <scope>NUCLEOTIDE SEQUENCE</scope>
    <source>
        <strain evidence="4">Bd21</strain>
    </source>
</reference>
<gene>
    <name evidence="5" type="primary">LOC100829235</name>
    <name evidence="4" type="ORF">BRADI_4g10431v3</name>
</gene>
<keyword evidence="6" id="KW-1185">Reference proteome</keyword>
<dbReference type="AlphaFoldDB" id="A0A2K2CLV8"/>
<dbReference type="PANTHER" id="PTHR35832">
    <property type="entry name" value="OS12G0248400 PROTEIN-RELATED"/>
    <property type="match status" value="1"/>
</dbReference>
<feature type="domain" description="Mixed lineage kinase" evidence="2">
    <location>
        <begin position="35"/>
        <end position="144"/>
    </location>
</feature>
<dbReference type="InterPro" id="IPR059179">
    <property type="entry name" value="MLKL-like_MCAfunc"/>
</dbReference>
<proteinExistence type="predicted"/>
<dbReference type="InterPro" id="IPR054000">
    <property type="entry name" value="MLKL_N"/>
</dbReference>
<reference evidence="5" key="3">
    <citation type="submission" date="2018-08" db="UniProtKB">
        <authorList>
            <consortium name="EnsemblPlants"/>
        </authorList>
    </citation>
    <scope>IDENTIFICATION</scope>
    <source>
        <strain evidence="5">cv. Bd21</strain>
    </source>
</reference>
<dbReference type="EMBL" id="CM000883">
    <property type="protein sequence ID" value="PNT63017.1"/>
    <property type="molecule type" value="Genomic_DNA"/>
</dbReference>